<evidence type="ECO:0000256" key="2">
    <source>
        <dbReference type="ARBA" id="ARBA00001946"/>
    </source>
</evidence>
<keyword evidence="10" id="KW-1185">Reference proteome</keyword>
<evidence type="ECO:0000259" key="8">
    <source>
        <dbReference type="PROSITE" id="PS51462"/>
    </source>
</evidence>
<evidence type="ECO:0000256" key="3">
    <source>
        <dbReference type="ARBA" id="ARBA00007275"/>
    </source>
</evidence>
<comment type="cofactor">
    <cofactor evidence="2">
        <name>Mg(2+)</name>
        <dbReference type="ChEBI" id="CHEBI:18420"/>
    </cofactor>
</comment>
<dbReference type="PANTHER" id="PTHR11839">
    <property type="entry name" value="UDP/ADP-SUGAR PYROPHOSPHATASE"/>
    <property type="match status" value="1"/>
</dbReference>
<gene>
    <name evidence="9" type="ORF">JJQ90_06770</name>
</gene>
<dbReference type="GO" id="GO:0016787">
    <property type="term" value="F:hydrolase activity"/>
    <property type="evidence" value="ECO:0007669"/>
    <property type="project" value="UniProtKB-KW"/>
</dbReference>
<dbReference type="PANTHER" id="PTHR11839:SF18">
    <property type="entry name" value="NUDIX HYDROLASE DOMAIN-CONTAINING PROTEIN"/>
    <property type="match status" value="1"/>
</dbReference>
<evidence type="ECO:0000313" key="10">
    <source>
        <dbReference type="Proteomes" id="UP000689967"/>
    </source>
</evidence>
<dbReference type="Pfam" id="PF00293">
    <property type="entry name" value="NUDIX"/>
    <property type="match status" value="1"/>
</dbReference>
<dbReference type="Proteomes" id="UP000689967">
    <property type="component" value="Unassembled WGS sequence"/>
</dbReference>
<reference evidence="9 10" key="1">
    <citation type="submission" date="2021-01" db="EMBL/GenBank/DDBJ databases">
        <title>Roseomonas sp. nov, a bacterium isolated from an oil production mixture in Yumen Oilfield.</title>
        <authorList>
            <person name="Wu D."/>
        </authorList>
    </citation>
    <scope>NUCLEOTIDE SEQUENCE [LARGE SCALE GENOMIC DNA]</scope>
    <source>
        <strain evidence="9 10">ROY-5-3</strain>
    </source>
</reference>
<dbReference type="CDD" id="cd24161">
    <property type="entry name" value="NUDIX_ADPRase_Ndx2"/>
    <property type="match status" value="1"/>
</dbReference>
<dbReference type="InterPro" id="IPR000086">
    <property type="entry name" value="NUDIX_hydrolase_dom"/>
</dbReference>
<protein>
    <recommendedName>
        <fullName evidence="4">GDP-mannose pyrophosphatase</fullName>
    </recommendedName>
    <alternativeName>
        <fullName evidence="6">GDP-mannose hydrolase</fullName>
    </alternativeName>
    <alternativeName>
        <fullName evidence="7">GDPMK</fullName>
    </alternativeName>
</protein>
<comment type="caution">
    <text evidence="9">The sequence shown here is derived from an EMBL/GenBank/DDBJ whole genome shotgun (WGS) entry which is preliminary data.</text>
</comment>
<comment type="similarity">
    <text evidence="3">Belongs to the Nudix hydrolase family. NudK subfamily.</text>
</comment>
<evidence type="ECO:0000313" key="9">
    <source>
        <dbReference type="EMBL" id="MBU8543402.1"/>
    </source>
</evidence>
<proteinExistence type="inferred from homology"/>
<dbReference type="PROSITE" id="PS51462">
    <property type="entry name" value="NUDIX"/>
    <property type="match status" value="1"/>
</dbReference>
<evidence type="ECO:0000256" key="6">
    <source>
        <dbReference type="ARBA" id="ARBA00032162"/>
    </source>
</evidence>
<keyword evidence="5 9" id="KW-0378">Hydrolase</keyword>
<comment type="catalytic activity">
    <reaction evidence="1">
        <text>GDP-alpha-D-mannose + H2O = alpha-D-mannose 1-phosphate + GMP + 2 H(+)</text>
        <dbReference type="Rhea" id="RHEA:27978"/>
        <dbReference type="ChEBI" id="CHEBI:15377"/>
        <dbReference type="ChEBI" id="CHEBI:15378"/>
        <dbReference type="ChEBI" id="CHEBI:57527"/>
        <dbReference type="ChEBI" id="CHEBI:58115"/>
        <dbReference type="ChEBI" id="CHEBI:58409"/>
    </reaction>
</comment>
<evidence type="ECO:0000256" key="4">
    <source>
        <dbReference type="ARBA" id="ARBA00016377"/>
    </source>
</evidence>
<dbReference type="EMBL" id="JAERQM010000001">
    <property type="protein sequence ID" value="MBU8543402.1"/>
    <property type="molecule type" value="Genomic_DNA"/>
</dbReference>
<evidence type="ECO:0000256" key="1">
    <source>
        <dbReference type="ARBA" id="ARBA00000847"/>
    </source>
</evidence>
<sequence>MTPPRPCARRTTLADVIPDIETLASREIYRNAWMRVREDDIRRRDGSTGIYGVVEKTDFVTVVALHADGSVQLVQQFRYPVGLRQWEFVQGMWGPPGTDPLEAARHELLEETGLAASDWQHGGRLNLAQGSMTQAYDIFVARGLTQGAAMPEVEEQDIVTRAVPLAELEAMLRDGTILDATTMATFGLLRLKGLM</sequence>
<name>A0ABS6H6E0_9PROT</name>
<organism evidence="9 10">
    <name type="scientific">Falsiroseomonas oleicola</name>
    <dbReference type="NCBI Taxonomy" id="2801474"/>
    <lineage>
        <taxon>Bacteria</taxon>
        <taxon>Pseudomonadati</taxon>
        <taxon>Pseudomonadota</taxon>
        <taxon>Alphaproteobacteria</taxon>
        <taxon>Acetobacterales</taxon>
        <taxon>Roseomonadaceae</taxon>
        <taxon>Falsiroseomonas</taxon>
    </lineage>
</organism>
<evidence type="ECO:0000256" key="5">
    <source>
        <dbReference type="ARBA" id="ARBA00022801"/>
    </source>
</evidence>
<accession>A0ABS6H6E0</accession>
<evidence type="ECO:0000256" key="7">
    <source>
        <dbReference type="ARBA" id="ARBA00032272"/>
    </source>
</evidence>
<feature type="domain" description="Nudix hydrolase" evidence="8">
    <location>
        <begin position="55"/>
        <end position="185"/>
    </location>
</feature>